<dbReference type="Proteomes" id="UP000034140">
    <property type="component" value="Unassembled WGS sequence"/>
</dbReference>
<feature type="transmembrane region" description="Helical" evidence="2">
    <location>
        <begin position="52"/>
        <end position="71"/>
    </location>
</feature>
<keyword evidence="2" id="KW-1133">Transmembrane helix</keyword>
<keyword evidence="2" id="KW-0472">Membrane</keyword>
<organism evidence="3 4">
    <name type="scientific">candidate division WS6 bacterium GW2011_GWC1_36_11</name>
    <dbReference type="NCBI Taxonomy" id="1619090"/>
    <lineage>
        <taxon>Bacteria</taxon>
        <taxon>Candidatus Dojkabacteria</taxon>
    </lineage>
</organism>
<name>A0A0G0DSE0_9BACT</name>
<accession>A0A0G0DSE0</accession>
<reference evidence="3 4" key="1">
    <citation type="journal article" date="2015" name="Nature">
        <title>rRNA introns, odd ribosomes, and small enigmatic genomes across a large radiation of phyla.</title>
        <authorList>
            <person name="Brown C.T."/>
            <person name="Hug L.A."/>
            <person name="Thomas B.C."/>
            <person name="Sharon I."/>
            <person name="Castelle C.J."/>
            <person name="Singh A."/>
            <person name="Wilkins M.J."/>
            <person name="Williams K.H."/>
            <person name="Banfield J.F."/>
        </authorList>
    </citation>
    <scope>NUCLEOTIDE SEQUENCE [LARGE SCALE GENOMIC DNA]</scope>
</reference>
<gene>
    <name evidence="3" type="ORF">UR96_C0024G0010</name>
</gene>
<protein>
    <submittedName>
        <fullName evidence="3">Uncharacterized protein</fullName>
    </submittedName>
</protein>
<evidence type="ECO:0000256" key="1">
    <source>
        <dbReference type="SAM" id="MobiDB-lite"/>
    </source>
</evidence>
<evidence type="ECO:0000313" key="4">
    <source>
        <dbReference type="Proteomes" id="UP000034140"/>
    </source>
</evidence>
<sequence>MIALICIKLTVQSMKKILISVVILFALIVYPSNVFAADTATLQTQLMTYLPYILIGGAAILLISIVGILLSKKKEKDEDIMAPQTAAVVEQPVMAPEETISEVQAPVQPVNMDNVSENLYAPEITKPTIQETMESTPVTEEFPIPNFAPSVEPMNEQNPDSDLQDILQGEASASPMGPVTTHVMEDANTPVETPAPTTFETPDVPNMTAQFVPTPLEETMPTPVTNEATVQEFNAAPAIPDLQQFVNNQVAEVPPMAETSIMETPTPMEDTTPVDTTTPPQTGTTFSI</sequence>
<proteinExistence type="predicted"/>
<feature type="region of interest" description="Disordered" evidence="1">
    <location>
        <begin position="263"/>
        <end position="288"/>
    </location>
</feature>
<evidence type="ECO:0000256" key="2">
    <source>
        <dbReference type="SAM" id="Phobius"/>
    </source>
</evidence>
<comment type="caution">
    <text evidence="3">The sequence shown here is derived from an EMBL/GenBank/DDBJ whole genome shotgun (WGS) entry which is preliminary data.</text>
</comment>
<evidence type="ECO:0000313" key="3">
    <source>
        <dbReference type="EMBL" id="KKP91951.1"/>
    </source>
</evidence>
<dbReference type="EMBL" id="LBRE01000024">
    <property type="protein sequence ID" value="KKP91951.1"/>
    <property type="molecule type" value="Genomic_DNA"/>
</dbReference>
<feature type="compositionally biased region" description="Low complexity" evidence="1">
    <location>
        <begin position="264"/>
        <end position="288"/>
    </location>
</feature>
<dbReference type="AlphaFoldDB" id="A0A0G0DSE0"/>
<keyword evidence="2" id="KW-0812">Transmembrane</keyword>